<dbReference type="RefSeq" id="XP_056039797.1">
    <property type="nucleotide sequence ID" value="XM_056183239.1"/>
</dbReference>
<keyword evidence="3 7" id="KW-1133">Transmembrane helix</keyword>
<evidence type="ECO:0000313" key="9">
    <source>
        <dbReference type="EMBL" id="WBW75554.1"/>
    </source>
</evidence>
<feature type="transmembrane region" description="Helical" evidence="7">
    <location>
        <begin position="196"/>
        <end position="219"/>
    </location>
</feature>
<dbReference type="GO" id="GO:0005637">
    <property type="term" value="C:nuclear inner membrane"/>
    <property type="evidence" value="ECO:0007669"/>
    <property type="project" value="UniProtKB-SubCell"/>
</dbReference>
<keyword evidence="4 7" id="KW-0472">Membrane</keyword>
<keyword evidence="10" id="KW-1185">Reference proteome</keyword>
<evidence type="ECO:0000256" key="2">
    <source>
        <dbReference type="ARBA" id="ARBA00022692"/>
    </source>
</evidence>
<gene>
    <name evidence="9" type="primary">ima1</name>
    <name evidence="9" type="ORF">SOMG_04454</name>
</gene>
<keyword evidence="5" id="KW-0539">Nucleus</keyword>
<dbReference type="PANTHER" id="PTHR28538:SF1">
    <property type="entry name" value="INTEGRAL INNER NUCLEAR MEMBRANE PROTEIN IMA1"/>
    <property type="match status" value="1"/>
</dbReference>
<dbReference type="KEGG" id="som:SOMG_04454"/>
<feature type="transmembrane region" description="Helical" evidence="7">
    <location>
        <begin position="239"/>
        <end position="261"/>
    </location>
</feature>
<name>A0AAE9WFX7_9SCHI</name>
<dbReference type="AlphaFoldDB" id="A0AAE9WFX7"/>
<dbReference type="GeneID" id="80877928"/>
<dbReference type="GO" id="GO:0034506">
    <property type="term" value="C:chromosome, centromeric core domain"/>
    <property type="evidence" value="ECO:0007669"/>
    <property type="project" value="TreeGrafter"/>
</dbReference>
<evidence type="ECO:0000256" key="5">
    <source>
        <dbReference type="ARBA" id="ARBA00023242"/>
    </source>
</evidence>
<comment type="subcellular location">
    <subcellularLocation>
        <location evidence="1">Nucleus inner membrane</location>
        <topology evidence="1">Multi-pass membrane protein</topology>
    </subcellularLocation>
</comment>
<evidence type="ECO:0000256" key="4">
    <source>
        <dbReference type="ARBA" id="ARBA00023136"/>
    </source>
</evidence>
<proteinExistence type="predicted"/>
<organism evidence="9 10">
    <name type="scientific">Schizosaccharomyces osmophilus</name>
    <dbReference type="NCBI Taxonomy" id="2545709"/>
    <lineage>
        <taxon>Eukaryota</taxon>
        <taxon>Fungi</taxon>
        <taxon>Dikarya</taxon>
        <taxon>Ascomycota</taxon>
        <taxon>Taphrinomycotina</taxon>
        <taxon>Schizosaccharomycetes</taxon>
        <taxon>Schizosaccharomycetales</taxon>
        <taxon>Schizosaccharomycetaceae</taxon>
        <taxon>Schizosaccharomyces</taxon>
    </lineage>
</organism>
<dbReference type="GO" id="GO:0044732">
    <property type="term" value="C:mitotic spindle pole body"/>
    <property type="evidence" value="ECO:0007669"/>
    <property type="project" value="TreeGrafter"/>
</dbReference>
<dbReference type="Proteomes" id="UP001212411">
    <property type="component" value="Chromosome 3"/>
</dbReference>
<dbReference type="InterPro" id="IPR018617">
    <property type="entry name" value="Ima1_N"/>
</dbReference>
<feature type="domain" description="Ima1 N-terminal" evidence="8">
    <location>
        <begin position="29"/>
        <end position="150"/>
    </location>
</feature>
<evidence type="ECO:0000256" key="3">
    <source>
        <dbReference type="ARBA" id="ARBA00022989"/>
    </source>
</evidence>
<dbReference type="Pfam" id="PF09779">
    <property type="entry name" value="Ima1_N"/>
    <property type="match status" value="1"/>
</dbReference>
<feature type="transmembrane region" description="Helical" evidence="7">
    <location>
        <begin position="553"/>
        <end position="571"/>
    </location>
</feature>
<evidence type="ECO:0000256" key="7">
    <source>
        <dbReference type="SAM" id="Phobius"/>
    </source>
</evidence>
<evidence type="ECO:0000256" key="6">
    <source>
        <dbReference type="SAM" id="MobiDB-lite"/>
    </source>
</evidence>
<feature type="transmembrane region" description="Helical" evidence="7">
    <location>
        <begin position="528"/>
        <end position="547"/>
    </location>
</feature>
<dbReference type="GO" id="GO:0071765">
    <property type="term" value="P:nuclear inner membrane organization"/>
    <property type="evidence" value="ECO:0007669"/>
    <property type="project" value="InterPro"/>
</dbReference>
<feature type="transmembrane region" description="Helical" evidence="7">
    <location>
        <begin position="323"/>
        <end position="344"/>
    </location>
</feature>
<reference evidence="9 10" key="1">
    <citation type="journal article" date="2023" name="G3 (Bethesda)">
        <title>A high-quality reference genome for the fission yeast Schizosaccharomyces osmophilus.</title>
        <authorList>
            <person name="Jia G.S."/>
            <person name="Zhang W.C."/>
            <person name="Liang Y."/>
            <person name="Liu X.H."/>
            <person name="Rhind N."/>
            <person name="Pidoux A."/>
            <person name="Brysch-Herzberg M."/>
            <person name="Du L.L."/>
        </authorList>
    </citation>
    <scope>NUCLEOTIDE SEQUENCE [LARGE SCALE GENOMIC DNA]</scope>
    <source>
        <strain evidence="9 10">CBS 15793</strain>
    </source>
</reference>
<dbReference type="InterPro" id="IPR042321">
    <property type="entry name" value="Ima1"/>
</dbReference>
<keyword evidence="2 7" id="KW-0812">Transmembrane</keyword>
<evidence type="ECO:0000313" key="10">
    <source>
        <dbReference type="Proteomes" id="UP001212411"/>
    </source>
</evidence>
<dbReference type="EMBL" id="CP115613">
    <property type="protein sequence ID" value="WBW75554.1"/>
    <property type="molecule type" value="Genomic_DNA"/>
</dbReference>
<dbReference type="PANTHER" id="PTHR28538">
    <property type="entry name" value="INTEGRAL INNER NUCLEAR MEMBRANE PROTEIN IMA1"/>
    <property type="match status" value="1"/>
</dbReference>
<dbReference type="GO" id="GO:0034992">
    <property type="term" value="C:microtubule organizing center attachment site"/>
    <property type="evidence" value="ECO:0007669"/>
    <property type="project" value="TreeGrafter"/>
</dbReference>
<feature type="region of interest" description="Disordered" evidence="6">
    <location>
        <begin position="378"/>
        <end position="406"/>
    </location>
</feature>
<sequence length="579" mass="66555">MVWGKRSTVGKETPDQKNQISMGYKAFKRCFSCNQYVKRSRNGSMKEWTCPLCEAPNHFDENGEVVDYRPPTPPSYETSAPNFLSRSVERKQIKSPFCENCLRNQLLVNRMLADFLPEQNHPDYKAYEAAFPKYKESLEEKFPIVCDSCYGPVHKQLETNNYEAKNHVLGQWLVQSKEKLYSTPSSNTSSFSSMIWILRGIGFFLFYSHAIGWHLYHSIIPSFFPPFLQESLKKISKFFLLNLGVSQGAMITWLGFFVIFWNPYWLVLSQDSSASLHGREQYIRSQFISTLIRLASVYILNLYEFAVKTEFFQDANNVRSTISQVHTVLFFVVIFFLIVSFSCLDFRSPRKINLADTAHPKKSRRSKSTLASLTKKLRGSSFRAKKKDNNSKPPVFPQTTPLSSHFRKLSEMPKISPISNLQKKLEALPTSSPYSAKSTRFQNVPQSFRGKDSIKTTPTLTDPKPEINKKLDQNKKTAQLQKNHEEDTKSALFKRSGIENLFSETLNLTNDSAEVLEAKTTIRRRNGLLATVLSISFIAFLWAIQRLFQLNRMNFVCLLLAGLSSCCIYMYRNSYVLEA</sequence>
<feature type="transmembrane region" description="Helical" evidence="7">
    <location>
        <begin position="282"/>
        <end position="303"/>
    </location>
</feature>
<evidence type="ECO:0000259" key="8">
    <source>
        <dbReference type="Pfam" id="PF09779"/>
    </source>
</evidence>
<evidence type="ECO:0000256" key="1">
    <source>
        <dbReference type="ARBA" id="ARBA00004473"/>
    </source>
</evidence>
<accession>A0AAE9WFX7</accession>
<protein>
    <submittedName>
        <fullName evidence="9">Inner nuclear membrane protein Ima1</fullName>
    </submittedName>
</protein>